<dbReference type="Pfam" id="PF13406">
    <property type="entry name" value="SLT_2"/>
    <property type="match status" value="1"/>
</dbReference>
<accession>H8L5A4</accession>
<evidence type="ECO:0000313" key="4">
    <source>
        <dbReference type="Proteomes" id="UP000005234"/>
    </source>
</evidence>
<name>H8L5A4_FRAAD</name>
<dbReference type="PANTHER" id="PTHR30163:SF9">
    <property type="entry name" value="MEMBRANE-BOUND LYTIC MUREIN TRANSGLYCOSYLASE B"/>
    <property type="match status" value="1"/>
</dbReference>
<keyword evidence="4" id="KW-1185">Reference proteome</keyword>
<dbReference type="EMBL" id="CP003350">
    <property type="protein sequence ID" value="AFC85061.1"/>
    <property type="molecule type" value="Genomic_DNA"/>
</dbReference>
<evidence type="ECO:0000259" key="2">
    <source>
        <dbReference type="Pfam" id="PF13406"/>
    </source>
</evidence>
<proteinExistence type="predicted"/>
<dbReference type="InterPro" id="IPR011757">
    <property type="entry name" value="Lytic_transglycosylase_MltB"/>
</dbReference>
<dbReference type="SUPFAM" id="SSF53955">
    <property type="entry name" value="Lysozyme-like"/>
    <property type="match status" value="1"/>
</dbReference>
<dbReference type="STRING" id="767434.Fraau_0579"/>
<organism evidence="3 4">
    <name type="scientific">Frateuria aurantia (strain ATCC 33424 / DSM 6220 / KCTC 2777 / LMG 1558 / NBRC 3245 / NCIMB 13370)</name>
    <name type="common">Acetobacter aurantius</name>
    <dbReference type="NCBI Taxonomy" id="767434"/>
    <lineage>
        <taxon>Bacteria</taxon>
        <taxon>Pseudomonadati</taxon>
        <taxon>Pseudomonadota</taxon>
        <taxon>Gammaproteobacteria</taxon>
        <taxon>Lysobacterales</taxon>
        <taxon>Rhodanobacteraceae</taxon>
        <taxon>Frateuria</taxon>
    </lineage>
</organism>
<dbReference type="InterPro" id="IPR043426">
    <property type="entry name" value="MltB-like"/>
</dbReference>
<sequence>MFGMIGSLQAMEHPGQAALVAEVAKDTGQDPVRLNQLLSGAQRQQSILDAMARPAEAKPWSAYRPIFLTSKRIHEGVVFYREHRALLDSLGRRYGVDPAYVVAILGVETFYGANTGHYKVLDALVTLGLYYPPRAAFFRAQLKTLLELPDHSLAAPPDQLTGSYAGAQGWGQFMPDSIRQYGVDADGDGRIDLQHSLPDIIASVAHYLQGHGWQAGQPVVLPALAQPAAKPLQIKDARPRWSVQQLEAWGYAPTAAVDPAMQATVVHLAGEPASDVWLGFRNFYVITTYNRSPLYAMAVHQLAEAIHAGSDALDRSP</sequence>
<evidence type="ECO:0000256" key="1">
    <source>
        <dbReference type="PIRSR" id="PIRSR611757-1"/>
    </source>
</evidence>
<dbReference type="NCBIfam" id="TIGR02282">
    <property type="entry name" value="MltB"/>
    <property type="match status" value="1"/>
</dbReference>
<dbReference type="InterPro" id="IPR031304">
    <property type="entry name" value="SLT_2"/>
</dbReference>
<dbReference type="KEGG" id="fau:Fraau_0579"/>
<dbReference type="AlphaFoldDB" id="H8L5A4"/>
<dbReference type="PANTHER" id="PTHR30163">
    <property type="entry name" value="MEMBRANE-BOUND LYTIC MUREIN TRANSGLYCOSYLASE B"/>
    <property type="match status" value="1"/>
</dbReference>
<feature type="domain" description="Transglycosylase SLT" evidence="2">
    <location>
        <begin position="19"/>
        <end position="304"/>
    </location>
</feature>
<dbReference type="eggNOG" id="COG2951">
    <property type="taxonomic scope" value="Bacteria"/>
</dbReference>
<dbReference type="Proteomes" id="UP000005234">
    <property type="component" value="Chromosome"/>
</dbReference>
<dbReference type="GO" id="GO:0009253">
    <property type="term" value="P:peptidoglycan catabolic process"/>
    <property type="evidence" value="ECO:0007669"/>
    <property type="project" value="TreeGrafter"/>
</dbReference>
<gene>
    <name evidence="3" type="ordered locus">Fraau_0579</name>
</gene>
<dbReference type="InterPro" id="IPR023346">
    <property type="entry name" value="Lysozyme-like_dom_sf"/>
</dbReference>
<dbReference type="RefSeq" id="WP_014402067.1">
    <property type="nucleotide sequence ID" value="NC_017033.1"/>
</dbReference>
<evidence type="ECO:0000313" key="3">
    <source>
        <dbReference type="EMBL" id="AFC85061.1"/>
    </source>
</evidence>
<dbReference type="HOGENOM" id="CLU_035402_1_1_6"/>
<dbReference type="CDD" id="cd13399">
    <property type="entry name" value="Slt35-like"/>
    <property type="match status" value="1"/>
</dbReference>
<reference evidence="3" key="1">
    <citation type="submission" date="2012-02" db="EMBL/GenBank/DDBJ databases">
        <title>The complete genome of Frateuria aurantia DSM 6220.</title>
        <authorList>
            <consortium name="US DOE Joint Genome Institute (JGI-PGF)"/>
            <person name="Lucas S."/>
            <person name="Copeland A."/>
            <person name="Lapidus A."/>
            <person name="Glavina del Rio T."/>
            <person name="Dalin E."/>
            <person name="Tice H."/>
            <person name="Bruce D."/>
            <person name="Goodwin L."/>
            <person name="Pitluck S."/>
            <person name="Peters L."/>
            <person name="Ovchinnikova G."/>
            <person name="Teshima H."/>
            <person name="Kyrpides N."/>
            <person name="Mavromatis K."/>
            <person name="Ivanova N."/>
            <person name="Brettin T."/>
            <person name="Detter J.C."/>
            <person name="Han C."/>
            <person name="Larimer F."/>
            <person name="Land M."/>
            <person name="Hauser L."/>
            <person name="Markowitz V."/>
            <person name="Cheng J.-F."/>
            <person name="Hugenholtz P."/>
            <person name="Woyke T."/>
            <person name="Wu D."/>
            <person name="Brambilla E."/>
            <person name="Klenk H.-P."/>
            <person name="Eisen J.A."/>
        </authorList>
    </citation>
    <scope>NUCLEOTIDE SEQUENCE</scope>
    <source>
        <strain evidence="3">DSM 6220</strain>
    </source>
</reference>
<feature type="active site" evidence="1">
    <location>
        <position position="108"/>
    </location>
</feature>
<protein>
    <submittedName>
        <fullName evidence="3">Lytic murein transglycosylase B</fullName>
    </submittedName>
</protein>
<dbReference type="Gene3D" id="1.10.530.10">
    <property type="match status" value="1"/>
</dbReference>
<dbReference type="Gene3D" id="1.10.8.350">
    <property type="entry name" value="Bacterial muramidase"/>
    <property type="match status" value="1"/>
</dbReference>
<dbReference type="GO" id="GO:0008933">
    <property type="term" value="F:peptidoglycan lytic transglycosylase activity"/>
    <property type="evidence" value="ECO:0007669"/>
    <property type="project" value="TreeGrafter"/>
</dbReference>